<feature type="region of interest" description="Disordered" evidence="1">
    <location>
        <begin position="420"/>
        <end position="448"/>
    </location>
</feature>
<sequence>MSDAISSLPPRNPTFQRVINSDFGRQERSRSPVRDYTGTRLSNFRPISAALSGDTSPVLRRRDFSTVSSQALSESRSSPINWLNSDDYSYNSSKPRSYYDFPSSNSRYSSYTSPIRRPQRTDYSDYLRPVLQARPILKSNFVPRSRAERENAVMPIVRERKLIKFREITNDILNKVRRKVSWDLDEEIDSPLINEMKKLNPELSDDKIVSEKTRSRENSLTRFGSRDSLLNTCGSSPATGSPRASASRRLSDDHTSEPRSPSCSRRLSSPKINIARRASKENSFDALDSTKTAPEFRDPPIPPPRKKSFGSAHKVKKSRKSSLDDLDEKSLNHSIIADEIKRQQGASNLQRLLSLADSSKALERPESITQNEVTGLEHRQSTEDQKSSEILPSVNSNLVSVDSTVDNILTHPRRRRRLHCISNDSSDQKVEESRSRCRSRARSRVRDDSLPQTISADVTVNDVSYPINRMHRKSVKYKADNLTPVPISNESATHFTQNCEISPVIKDIKSFITNKSDNSHHPGLEDPKFKTNIITTSNKLDTNLKS</sequence>
<feature type="compositionally biased region" description="Low complexity" evidence="1">
    <location>
        <begin position="103"/>
        <end position="113"/>
    </location>
</feature>
<feature type="region of interest" description="Disordered" evidence="1">
    <location>
        <begin position="94"/>
        <end position="119"/>
    </location>
</feature>
<name>A0A087UNJ9_STEMI</name>
<dbReference type="Proteomes" id="UP000054359">
    <property type="component" value="Unassembled WGS sequence"/>
</dbReference>
<accession>A0A087UNJ9</accession>
<feature type="region of interest" description="Disordered" evidence="1">
    <location>
        <begin position="363"/>
        <end position="393"/>
    </location>
</feature>
<dbReference type="AlphaFoldDB" id="A0A087UNJ9"/>
<feature type="compositionally biased region" description="Low complexity" evidence="1">
    <location>
        <begin position="258"/>
        <end position="270"/>
    </location>
</feature>
<feature type="compositionally biased region" description="Polar residues" evidence="1">
    <location>
        <begin position="220"/>
        <end position="244"/>
    </location>
</feature>
<feature type="compositionally biased region" description="Basic and acidic residues" evidence="1">
    <location>
        <begin position="207"/>
        <end position="219"/>
    </location>
</feature>
<keyword evidence="3" id="KW-1185">Reference proteome</keyword>
<feature type="non-terminal residue" evidence="2">
    <location>
        <position position="546"/>
    </location>
</feature>
<proteinExistence type="predicted"/>
<evidence type="ECO:0000256" key="1">
    <source>
        <dbReference type="SAM" id="MobiDB-lite"/>
    </source>
</evidence>
<evidence type="ECO:0000313" key="2">
    <source>
        <dbReference type="EMBL" id="KFM78938.1"/>
    </source>
</evidence>
<feature type="region of interest" description="Disordered" evidence="1">
    <location>
        <begin position="207"/>
        <end position="326"/>
    </location>
</feature>
<feature type="compositionally biased region" description="Basic residues" evidence="1">
    <location>
        <begin position="304"/>
        <end position="320"/>
    </location>
</feature>
<gene>
    <name evidence="2" type="ORF">X975_04006</name>
</gene>
<feature type="compositionally biased region" description="Basic and acidic residues" evidence="1">
    <location>
        <begin position="426"/>
        <end position="435"/>
    </location>
</feature>
<reference evidence="2 3" key="1">
    <citation type="submission" date="2013-11" db="EMBL/GenBank/DDBJ databases">
        <title>Genome sequencing of Stegodyphus mimosarum.</title>
        <authorList>
            <person name="Bechsgaard J."/>
        </authorList>
    </citation>
    <scope>NUCLEOTIDE SEQUENCE [LARGE SCALE GENOMIC DNA]</scope>
</reference>
<protein>
    <submittedName>
        <fullName evidence="2">Uncharacterized protein</fullName>
    </submittedName>
</protein>
<dbReference type="EMBL" id="KK120747">
    <property type="protein sequence ID" value="KFM78938.1"/>
    <property type="molecule type" value="Genomic_DNA"/>
</dbReference>
<feature type="compositionally biased region" description="Basic and acidic residues" evidence="1">
    <location>
        <begin position="375"/>
        <end position="387"/>
    </location>
</feature>
<evidence type="ECO:0000313" key="3">
    <source>
        <dbReference type="Proteomes" id="UP000054359"/>
    </source>
</evidence>
<organism evidence="2 3">
    <name type="scientific">Stegodyphus mimosarum</name>
    <name type="common">African social velvet spider</name>
    <dbReference type="NCBI Taxonomy" id="407821"/>
    <lineage>
        <taxon>Eukaryota</taxon>
        <taxon>Metazoa</taxon>
        <taxon>Ecdysozoa</taxon>
        <taxon>Arthropoda</taxon>
        <taxon>Chelicerata</taxon>
        <taxon>Arachnida</taxon>
        <taxon>Araneae</taxon>
        <taxon>Araneomorphae</taxon>
        <taxon>Entelegynae</taxon>
        <taxon>Eresoidea</taxon>
        <taxon>Eresidae</taxon>
        <taxon>Stegodyphus</taxon>
    </lineage>
</organism>
<dbReference type="OrthoDB" id="6434671at2759"/>